<sequence length="224" mass="26732">MKSVRIKKDRRMISLVQLSKRTGLPQSTIIAILNESGYNVFGDGSFTFLDQNQVRIISGFYVKAVNSLFQDFKNKRKRGFENSANYFSFFLNFIKQEDLFFDKLSLSFIPILDCNLDNDLIINFFYRNVYVIQTKTISRDNFFVITRKILKKISLKINKINKDLRAFLSPILISNHYYIFTDDEDISRIKNSFFCFSWNNFRREAFIKFNIYFKQISWKNINYS</sequence>
<evidence type="ECO:0000313" key="1">
    <source>
        <dbReference type="EMBL" id="UPZ13941.1"/>
    </source>
</evidence>
<name>A0ABY4LLG4_9FLAO</name>
<evidence type="ECO:0000313" key="2">
    <source>
        <dbReference type="Proteomes" id="UP000829998"/>
    </source>
</evidence>
<dbReference type="RefSeq" id="WP_248726272.1">
    <property type="nucleotide sequence ID" value="NZ_CP096829.1"/>
</dbReference>
<proteinExistence type="predicted"/>
<gene>
    <name evidence="1" type="ORF">M0M44_14395</name>
</gene>
<organism evidence="1 2">
    <name type="scientific">Flavobacterium humidisoli</name>
    <dbReference type="NCBI Taxonomy" id="2937442"/>
    <lineage>
        <taxon>Bacteria</taxon>
        <taxon>Pseudomonadati</taxon>
        <taxon>Bacteroidota</taxon>
        <taxon>Flavobacteriia</taxon>
        <taxon>Flavobacteriales</taxon>
        <taxon>Flavobacteriaceae</taxon>
        <taxon>Flavobacterium</taxon>
    </lineage>
</organism>
<accession>A0ABY4LLG4</accession>
<reference evidence="1 2" key="1">
    <citation type="submission" date="2022-04" db="EMBL/GenBank/DDBJ databases">
        <authorList>
            <person name="Ra J.-S."/>
            <person name="Kim S.-B."/>
        </authorList>
    </citation>
    <scope>NUCLEOTIDE SEQUENCE [LARGE SCALE GENOMIC DNA]</scope>
    <source>
        <strain evidence="1 2">MMS21-Er5</strain>
    </source>
</reference>
<dbReference type="Proteomes" id="UP000829998">
    <property type="component" value="Chromosome"/>
</dbReference>
<dbReference type="EMBL" id="CP096829">
    <property type="protein sequence ID" value="UPZ13941.1"/>
    <property type="molecule type" value="Genomic_DNA"/>
</dbReference>
<keyword evidence="2" id="KW-1185">Reference proteome</keyword>
<protein>
    <submittedName>
        <fullName evidence="1">Uncharacterized protein</fullName>
    </submittedName>
</protein>